<dbReference type="InterPro" id="IPR050651">
    <property type="entry name" value="Plant_Cytochrome_P450_Monoox"/>
</dbReference>
<keyword evidence="1" id="KW-0349">Heme</keyword>
<dbReference type="SUPFAM" id="SSF48264">
    <property type="entry name" value="Cytochrome P450"/>
    <property type="match status" value="1"/>
</dbReference>
<comment type="caution">
    <text evidence="6">The sequence shown here is derived from an EMBL/GenBank/DDBJ whole genome shotgun (WGS) entry which is preliminary data.</text>
</comment>
<gene>
    <name evidence="6" type="ORF">RND81_08G153700</name>
</gene>
<sequence length="511" mass="58553">MMNLTLYIPLFLALYTLTKFLIHKLQNLPPTPFPCFPIIGHIHLLKPPLHRTLATLSEAYGPAFYLRVGFKSVLVISSQSVARDCLRQNTLYQDNPNILAGKFIGQSNAKLLLSALPSGRQWQTLRRILMPDLIYSGCLNLFSTARREEVKSLIRRLHTQSSDDRGVEMKKVFYELMYRIFSRVIVGDDWCNGENGERFGKVLEEMIKIGKSTNIVANYVPFSSIFFGNERKLRKKFARMHGELDQILQNLIDDQRTRMNSDVFEDDSRDNTKNKSMIQVMLSLQRKDQDHVLYSDDIIKNLVLVLLIAIIDTSSTTMEWALSLLLNNPRVLHKAQAEIDHNVGPDRLIDEPDRLPYLNCIIKETLRMYPASPQLVPHYMSSKGCILGGRFHVPRGTLLLVNMWAIHNCPKTWDEPRVFKPERFQDETQKEISGYKFMDLGSGNSQSSIELMAISTSEKILGSILQCFDFETNGEIMVDMEEGALLTMTKVKPLEVLIRPRSDLLDLISRI</sequence>
<protein>
    <recommendedName>
        <fullName evidence="8">Cytochrome P450</fullName>
    </recommendedName>
</protein>
<dbReference type="PANTHER" id="PTHR47947:SF24">
    <property type="entry name" value="ISOFLAVONE 2'-HYDROXYLASE-LIKE"/>
    <property type="match status" value="1"/>
</dbReference>
<dbReference type="PANTHER" id="PTHR47947">
    <property type="entry name" value="CYTOCHROME P450 82C3-RELATED"/>
    <property type="match status" value="1"/>
</dbReference>
<evidence type="ECO:0008006" key="8">
    <source>
        <dbReference type="Google" id="ProtNLM"/>
    </source>
</evidence>
<keyword evidence="4" id="KW-0408">Iron</keyword>
<dbReference type="Gene3D" id="1.10.630.10">
    <property type="entry name" value="Cytochrome P450"/>
    <property type="match status" value="1"/>
</dbReference>
<organism evidence="6 7">
    <name type="scientific">Saponaria officinalis</name>
    <name type="common">Common soapwort</name>
    <name type="synonym">Lychnis saponaria</name>
    <dbReference type="NCBI Taxonomy" id="3572"/>
    <lineage>
        <taxon>Eukaryota</taxon>
        <taxon>Viridiplantae</taxon>
        <taxon>Streptophyta</taxon>
        <taxon>Embryophyta</taxon>
        <taxon>Tracheophyta</taxon>
        <taxon>Spermatophyta</taxon>
        <taxon>Magnoliopsida</taxon>
        <taxon>eudicotyledons</taxon>
        <taxon>Gunneridae</taxon>
        <taxon>Pentapetalae</taxon>
        <taxon>Caryophyllales</taxon>
        <taxon>Caryophyllaceae</taxon>
        <taxon>Caryophylleae</taxon>
        <taxon>Saponaria</taxon>
    </lineage>
</organism>
<dbReference type="GO" id="GO:0004497">
    <property type="term" value="F:monooxygenase activity"/>
    <property type="evidence" value="ECO:0007669"/>
    <property type="project" value="UniProtKB-KW"/>
</dbReference>
<evidence type="ECO:0000313" key="7">
    <source>
        <dbReference type="Proteomes" id="UP001443914"/>
    </source>
</evidence>
<name>A0AAW1JB47_SAPOF</name>
<accession>A0AAW1JB47</accession>
<dbReference type="AlphaFoldDB" id="A0AAW1JB47"/>
<keyword evidence="3" id="KW-0560">Oxidoreductase</keyword>
<proteinExistence type="predicted"/>
<evidence type="ECO:0000256" key="1">
    <source>
        <dbReference type="ARBA" id="ARBA00022617"/>
    </source>
</evidence>
<dbReference type="PRINTS" id="PR00385">
    <property type="entry name" value="P450"/>
</dbReference>
<keyword evidence="7" id="KW-1185">Reference proteome</keyword>
<evidence type="ECO:0000256" key="4">
    <source>
        <dbReference type="ARBA" id="ARBA00023004"/>
    </source>
</evidence>
<evidence type="ECO:0000313" key="6">
    <source>
        <dbReference type="EMBL" id="KAK9699116.1"/>
    </source>
</evidence>
<evidence type="ECO:0000256" key="3">
    <source>
        <dbReference type="ARBA" id="ARBA00023002"/>
    </source>
</evidence>
<dbReference type="Pfam" id="PF00067">
    <property type="entry name" value="p450"/>
    <property type="match status" value="1"/>
</dbReference>
<evidence type="ECO:0000256" key="2">
    <source>
        <dbReference type="ARBA" id="ARBA00022723"/>
    </source>
</evidence>
<dbReference type="InterPro" id="IPR001128">
    <property type="entry name" value="Cyt_P450"/>
</dbReference>
<dbReference type="GO" id="GO:0005506">
    <property type="term" value="F:iron ion binding"/>
    <property type="evidence" value="ECO:0007669"/>
    <property type="project" value="InterPro"/>
</dbReference>
<dbReference type="InterPro" id="IPR002401">
    <property type="entry name" value="Cyt_P450_E_grp-I"/>
</dbReference>
<dbReference type="InterPro" id="IPR036396">
    <property type="entry name" value="Cyt_P450_sf"/>
</dbReference>
<evidence type="ECO:0000256" key="5">
    <source>
        <dbReference type="ARBA" id="ARBA00023033"/>
    </source>
</evidence>
<keyword evidence="2" id="KW-0479">Metal-binding</keyword>
<keyword evidence="5" id="KW-0503">Monooxygenase</keyword>
<reference evidence="6" key="1">
    <citation type="submission" date="2024-03" db="EMBL/GenBank/DDBJ databases">
        <title>WGS assembly of Saponaria officinalis var. Norfolk2.</title>
        <authorList>
            <person name="Jenkins J."/>
            <person name="Shu S."/>
            <person name="Grimwood J."/>
            <person name="Barry K."/>
            <person name="Goodstein D."/>
            <person name="Schmutz J."/>
            <person name="Leebens-Mack J."/>
            <person name="Osbourn A."/>
        </authorList>
    </citation>
    <scope>NUCLEOTIDE SEQUENCE [LARGE SCALE GENOMIC DNA]</scope>
    <source>
        <strain evidence="6">JIC</strain>
    </source>
</reference>
<dbReference type="PRINTS" id="PR00463">
    <property type="entry name" value="EP450I"/>
</dbReference>
<dbReference type="GO" id="GO:0016705">
    <property type="term" value="F:oxidoreductase activity, acting on paired donors, with incorporation or reduction of molecular oxygen"/>
    <property type="evidence" value="ECO:0007669"/>
    <property type="project" value="InterPro"/>
</dbReference>
<dbReference type="EMBL" id="JBDFQZ010000008">
    <property type="protein sequence ID" value="KAK9699116.1"/>
    <property type="molecule type" value="Genomic_DNA"/>
</dbReference>
<dbReference type="GO" id="GO:0020037">
    <property type="term" value="F:heme binding"/>
    <property type="evidence" value="ECO:0007669"/>
    <property type="project" value="InterPro"/>
</dbReference>
<dbReference type="Proteomes" id="UP001443914">
    <property type="component" value="Unassembled WGS sequence"/>
</dbReference>